<dbReference type="AlphaFoldDB" id="C1N0V4"/>
<keyword evidence="3 7" id="KW-0812">Transmembrane</keyword>
<evidence type="ECO:0000256" key="6">
    <source>
        <dbReference type="ARBA" id="ARBA00023136"/>
    </source>
</evidence>
<evidence type="ECO:0000256" key="2">
    <source>
        <dbReference type="ARBA" id="ARBA00015652"/>
    </source>
</evidence>
<feature type="transmembrane region" description="Helical" evidence="7">
    <location>
        <begin position="109"/>
        <end position="131"/>
    </location>
</feature>
<evidence type="ECO:0000313" key="8">
    <source>
        <dbReference type="EMBL" id="EEH54088.1"/>
    </source>
</evidence>
<proteinExistence type="predicted"/>
<evidence type="ECO:0000256" key="7">
    <source>
        <dbReference type="SAM" id="Phobius"/>
    </source>
</evidence>
<dbReference type="Pfam" id="PF14995">
    <property type="entry name" value="TMEM107"/>
    <property type="match status" value="1"/>
</dbReference>
<dbReference type="Proteomes" id="UP000001876">
    <property type="component" value="Unassembled WGS sequence"/>
</dbReference>
<feature type="transmembrane region" description="Helical" evidence="7">
    <location>
        <begin position="12"/>
        <end position="28"/>
    </location>
</feature>
<dbReference type="InterPro" id="IPR029248">
    <property type="entry name" value="TMEM107"/>
</dbReference>
<dbReference type="GO" id="GO:1904491">
    <property type="term" value="P:protein localization to ciliary transition zone"/>
    <property type="evidence" value="ECO:0007669"/>
    <property type="project" value="TreeGrafter"/>
</dbReference>
<dbReference type="RefSeq" id="XP_003061458.1">
    <property type="nucleotide sequence ID" value="XM_003061412.1"/>
</dbReference>
<sequence length="139" mass="15529">MGRVEDITLPTRFILTAAHLIATLTIVYDSDMTVYRATGTSTGVSDDKMQLEALAWTSIACFIVEFLGMFSGVSLFVHSANVTYIFLHFFGTVYVALFCFLHWDLDVFPWLAALFSFLPATIEVGVAFAVYKLGVMQYK</sequence>
<keyword evidence="5 7" id="KW-1133">Transmembrane helix</keyword>
<dbReference type="PANTHER" id="PTHR34341">
    <property type="entry name" value="TRANSMEMBRANE PROTEIN 107"/>
    <property type="match status" value="1"/>
</dbReference>
<dbReference type="OrthoDB" id="2114471at2759"/>
<dbReference type="EMBL" id="GG663744">
    <property type="protein sequence ID" value="EEH54088.1"/>
    <property type="molecule type" value="Genomic_DNA"/>
</dbReference>
<evidence type="ECO:0000256" key="1">
    <source>
        <dbReference type="ARBA" id="ARBA00004141"/>
    </source>
</evidence>
<dbReference type="OMA" id="FICKTAH"/>
<dbReference type="GO" id="GO:0016020">
    <property type="term" value="C:membrane"/>
    <property type="evidence" value="ECO:0007669"/>
    <property type="project" value="UniProtKB-SubCell"/>
</dbReference>
<accession>C1N0V4</accession>
<evidence type="ECO:0000313" key="9">
    <source>
        <dbReference type="Proteomes" id="UP000001876"/>
    </source>
</evidence>
<reference evidence="8 9" key="1">
    <citation type="journal article" date="2009" name="Science">
        <title>Green evolution and dynamic adaptations revealed by genomes of the marine picoeukaryotes Micromonas.</title>
        <authorList>
            <person name="Worden A.Z."/>
            <person name="Lee J.H."/>
            <person name="Mock T."/>
            <person name="Rouze P."/>
            <person name="Simmons M.P."/>
            <person name="Aerts A.L."/>
            <person name="Allen A.E."/>
            <person name="Cuvelier M.L."/>
            <person name="Derelle E."/>
            <person name="Everett M.V."/>
            <person name="Foulon E."/>
            <person name="Grimwood J."/>
            <person name="Gundlach H."/>
            <person name="Henrissat B."/>
            <person name="Napoli C."/>
            <person name="McDonald S.M."/>
            <person name="Parker M.S."/>
            <person name="Rombauts S."/>
            <person name="Salamov A."/>
            <person name="Von Dassow P."/>
            <person name="Badger J.H."/>
            <person name="Coutinho P.M."/>
            <person name="Demir E."/>
            <person name="Dubchak I."/>
            <person name="Gentemann C."/>
            <person name="Eikrem W."/>
            <person name="Gready J.E."/>
            <person name="John U."/>
            <person name="Lanier W."/>
            <person name="Lindquist E.A."/>
            <person name="Lucas S."/>
            <person name="Mayer K.F."/>
            <person name="Moreau H."/>
            <person name="Not F."/>
            <person name="Otillar R."/>
            <person name="Panaud O."/>
            <person name="Pangilinan J."/>
            <person name="Paulsen I."/>
            <person name="Piegu B."/>
            <person name="Poliakov A."/>
            <person name="Robbens S."/>
            <person name="Schmutz J."/>
            <person name="Toulza E."/>
            <person name="Wyss T."/>
            <person name="Zelensky A."/>
            <person name="Zhou K."/>
            <person name="Armbrust E.V."/>
            <person name="Bhattacharya D."/>
            <person name="Goodenough U.W."/>
            <person name="Van de Peer Y."/>
            <person name="Grigoriev I.V."/>
        </authorList>
    </citation>
    <scope>NUCLEOTIDE SEQUENCE [LARGE SCALE GENOMIC DNA]</scope>
    <source>
        <strain evidence="8 9">CCMP1545</strain>
    </source>
</reference>
<keyword evidence="4" id="KW-0970">Cilium biogenesis/degradation</keyword>
<keyword evidence="9" id="KW-1185">Reference proteome</keyword>
<dbReference type="PANTHER" id="PTHR34341:SF1">
    <property type="entry name" value="TRANSMEMBRANE PROTEIN 107"/>
    <property type="match status" value="1"/>
</dbReference>
<feature type="transmembrane region" description="Helical" evidence="7">
    <location>
        <begin position="84"/>
        <end position="103"/>
    </location>
</feature>
<evidence type="ECO:0000256" key="3">
    <source>
        <dbReference type="ARBA" id="ARBA00022692"/>
    </source>
</evidence>
<dbReference type="GO" id="GO:1905515">
    <property type="term" value="P:non-motile cilium assembly"/>
    <property type="evidence" value="ECO:0007669"/>
    <property type="project" value="TreeGrafter"/>
</dbReference>
<dbReference type="GeneID" id="9687142"/>
<gene>
    <name evidence="8" type="ORF">MICPUCDRAFT_48260</name>
</gene>
<feature type="transmembrane region" description="Helical" evidence="7">
    <location>
        <begin position="53"/>
        <end position="77"/>
    </location>
</feature>
<evidence type="ECO:0000256" key="5">
    <source>
        <dbReference type="ARBA" id="ARBA00022989"/>
    </source>
</evidence>
<evidence type="ECO:0000256" key="4">
    <source>
        <dbReference type="ARBA" id="ARBA00022794"/>
    </source>
</evidence>
<name>C1N0V4_MICPC</name>
<comment type="subcellular location">
    <subcellularLocation>
        <location evidence="1">Membrane</location>
        <topology evidence="1">Multi-pass membrane protein</topology>
    </subcellularLocation>
</comment>
<dbReference type="GO" id="GO:0036038">
    <property type="term" value="C:MKS complex"/>
    <property type="evidence" value="ECO:0007669"/>
    <property type="project" value="TreeGrafter"/>
</dbReference>
<dbReference type="KEGG" id="mpp:MICPUCDRAFT_48260"/>
<organism evidence="9">
    <name type="scientific">Micromonas pusilla (strain CCMP1545)</name>
    <name type="common">Picoplanktonic green alga</name>
    <dbReference type="NCBI Taxonomy" id="564608"/>
    <lineage>
        <taxon>Eukaryota</taxon>
        <taxon>Viridiplantae</taxon>
        <taxon>Chlorophyta</taxon>
        <taxon>Mamiellophyceae</taxon>
        <taxon>Mamiellales</taxon>
        <taxon>Mamiellaceae</taxon>
        <taxon>Micromonas</taxon>
    </lineage>
</organism>
<keyword evidence="6 7" id="KW-0472">Membrane</keyword>
<protein>
    <recommendedName>
        <fullName evidence="2">Transmembrane protein 107</fullName>
    </recommendedName>
</protein>